<dbReference type="EMBL" id="JARAKH010001385">
    <property type="protein sequence ID" value="KAK8373068.1"/>
    <property type="molecule type" value="Genomic_DNA"/>
</dbReference>
<evidence type="ECO:0000313" key="2">
    <source>
        <dbReference type="EMBL" id="KAK8373068.1"/>
    </source>
</evidence>
<evidence type="ECO:0000256" key="1">
    <source>
        <dbReference type="SAM" id="MobiDB-lite"/>
    </source>
</evidence>
<protein>
    <submittedName>
        <fullName evidence="2">Uncharacterized protein</fullName>
    </submittedName>
</protein>
<accession>A0AAW0SD71</accession>
<keyword evidence="3" id="KW-1185">Reference proteome</keyword>
<evidence type="ECO:0000313" key="3">
    <source>
        <dbReference type="Proteomes" id="UP001487740"/>
    </source>
</evidence>
<dbReference type="AlphaFoldDB" id="A0AAW0SD71"/>
<sequence length="378" mass="40897">MDQAAFELQLRQTLQGKAENAVIQPALQRDQWLQDLLRINSSGAQSTFDYNLKKRYEVLRVGNADRLIRKRKDTSEHEFKFVACVEEVFGIIKTAHEAIGHGGGKKTIAEEDLESFLEAETEAEAETGAEAEAATGAEAEEEAQTGAETEAEAETRAGRSEAEAETGAEAEAATELEAEEEAQTGAEAEAETGAEAEAGEEAEAETRAETVATNFQKIRVAANIGQSKAAARMTRRGKNLLKPLSIGQCATLRVPDVDRGPTDPKNLLVVILKEEEGLYTSTNLMDVMSVMVKVVNSIHSHGPKSLPVSGIEGRGQQALWRPALAQRGSLVESWGHAVMCMGSHNHRSTPQLSTRRCLPASPSDKGMNSQHVTPFHIN</sequence>
<proteinExistence type="predicted"/>
<dbReference type="Proteomes" id="UP001487740">
    <property type="component" value="Unassembled WGS sequence"/>
</dbReference>
<feature type="region of interest" description="Disordered" evidence="1">
    <location>
        <begin position="346"/>
        <end position="378"/>
    </location>
</feature>
<reference evidence="2 3" key="1">
    <citation type="submission" date="2023-03" db="EMBL/GenBank/DDBJ databases">
        <title>High-quality genome of Scylla paramamosain provides insights in environmental adaptation.</title>
        <authorList>
            <person name="Zhang L."/>
        </authorList>
    </citation>
    <scope>NUCLEOTIDE SEQUENCE [LARGE SCALE GENOMIC DNA]</scope>
    <source>
        <strain evidence="2">LZ_2023a</strain>
        <tissue evidence="2">Muscle</tissue>
    </source>
</reference>
<feature type="compositionally biased region" description="Basic and acidic residues" evidence="1">
    <location>
        <begin position="153"/>
        <end position="162"/>
    </location>
</feature>
<name>A0AAW0SD71_SCYPA</name>
<feature type="compositionally biased region" description="Acidic residues" evidence="1">
    <location>
        <begin position="119"/>
        <end position="129"/>
    </location>
</feature>
<feature type="compositionally biased region" description="Acidic residues" evidence="1">
    <location>
        <begin position="163"/>
        <end position="203"/>
    </location>
</feature>
<organism evidence="2 3">
    <name type="scientific">Scylla paramamosain</name>
    <name type="common">Mud crab</name>
    <dbReference type="NCBI Taxonomy" id="85552"/>
    <lineage>
        <taxon>Eukaryota</taxon>
        <taxon>Metazoa</taxon>
        <taxon>Ecdysozoa</taxon>
        <taxon>Arthropoda</taxon>
        <taxon>Crustacea</taxon>
        <taxon>Multicrustacea</taxon>
        <taxon>Malacostraca</taxon>
        <taxon>Eumalacostraca</taxon>
        <taxon>Eucarida</taxon>
        <taxon>Decapoda</taxon>
        <taxon>Pleocyemata</taxon>
        <taxon>Brachyura</taxon>
        <taxon>Eubrachyura</taxon>
        <taxon>Portunoidea</taxon>
        <taxon>Portunidae</taxon>
        <taxon>Portuninae</taxon>
        <taxon>Scylla</taxon>
    </lineage>
</organism>
<gene>
    <name evidence="2" type="ORF">O3P69_014155</name>
</gene>
<comment type="caution">
    <text evidence="2">The sequence shown here is derived from an EMBL/GenBank/DDBJ whole genome shotgun (WGS) entry which is preliminary data.</text>
</comment>
<feature type="region of interest" description="Disordered" evidence="1">
    <location>
        <begin position="119"/>
        <end position="207"/>
    </location>
</feature>